<sequence>MGDSSVRLYTAIIPAIVKIHEKGQPKLPFRLAKPLIQQA</sequence>
<accession>I3US12</accession>
<organism evidence="1 2">
    <name type="scientific">Pseudomonas putida ND6</name>
    <dbReference type="NCBI Taxonomy" id="231023"/>
    <lineage>
        <taxon>Bacteria</taxon>
        <taxon>Pseudomonadati</taxon>
        <taxon>Pseudomonadota</taxon>
        <taxon>Gammaproteobacteria</taxon>
        <taxon>Pseudomonadales</taxon>
        <taxon>Pseudomonadaceae</taxon>
        <taxon>Pseudomonas</taxon>
    </lineage>
</organism>
<gene>
    <name evidence="1" type="ORF">YSA_02787</name>
</gene>
<dbReference type="HOGENOM" id="CLU_3315630_0_0_6"/>
<evidence type="ECO:0000313" key="2">
    <source>
        <dbReference type="Proteomes" id="UP000005268"/>
    </source>
</evidence>
<evidence type="ECO:0000313" key="1">
    <source>
        <dbReference type="EMBL" id="AFK68283.1"/>
    </source>
</evidence>
<dbReference type="Proteomes" id="UP000005268">
    <property type="component" value="Chromosome"/>
</dbReference>
<dbReference type="AlphaFoldDB" id="I3US12"/>
<proteinExistence type="predicted"/>
<name>I3US12_PSEPU</name>
<protein>
    <submittedName>
        <fullName evidence="1">Uncharacterized protein</fullName>
    </submittedName>
</protein>
<reference evidence="1 2" key="1">
    <citation type="journal article" date="2012" name="J. Bacteriol.">
        <title>Complete Genome Sequence of the Naphthalene-Degrading Pseudomonas putida Strain ND6.</title>
        <authorList>
            <person name="Li S."/>
            <person name="Zhao H."/>
            <person name="Li Y."/>
            <person name="Niu S."/>
            <person name="Cai B."/>
        </authorList>
    </citation>
    <scope>NUCLEOTIDE SEQUENCE [LARGE SCALE GENOMIC DNA]</scope>
    <source>
        <strain evidence="1 2">ND6</strain>
    </source>
</reference>
<dbReference type="KEGG" id="ppi:YSA_02787"/>
<dbReference type="EMBL" id="CP003588">
    <property type="protein sequence ID" value="AFK68283.1"/>
    <property type="molecule type" value="Genomic_DNA"/>
</dbReference>